<dbReference type="EMBL" id="MN739097">
    <property type="protein sequence ID" value="QHS88456.1"/>
    <property type="molecule type" value="Genomic_DNA"/>
</dbReference>
<dbReference type="InterPro" id="IPR001173">
    <property type="entry name" value="Glyco_trans_2-like"/>
</dbReference>
<dbReference type="SUPFAM" id="SSF53448">
    <property type="entry name" value="Nucleotide-diphospho-sugar transferases"/>
    <property type="match status" value="1"/>
</dbReference>
<dbReference type="AlphaFoldDB" id="A0A6C0B8M7"/>
<name>A0A6C0B8M7_9ZZZZ</name>
<feature type="domain" description="Glycosyltransferase 2-like" evidence="1">
    <location>
        <begin position="7"/>
        <end position="113"/>
    </location>
</feature>
<dbReference type="Pfam" id="PF00535">
    <property type="entry name" value="Glycos_transf_2"/>
    <property type="match status" value="1"/>
</dbReference>
<organism evidence="2">
    <name type="scientific">viral metagenome</name>
    <dbReference type="NCBI Taxonomy" id="1070528"/>
    <lineage>
        <taxon>unclassified sequences</taxon>
        <taxon>metagenomes</taxon>
        <taxon>organismal metagenomes</taxon>
    </lineage>
</organism>
<evidence type="ECO:0000313" key="2">
    <source>
        <dbReference type="EMBL" id="QHS88456.1"/>
    </source>
</evidence>
<sequence length="200" mass="23313">METKITFIIPTIGRSSLRQTVECLLQQTKPYWKAIIIFDGIEPTIHSSDNRITIFKHTKLGVVNYAGAVRNYGISYATTEWVAFVDDDDVLKNTYVETFYREIKYNSDIIIFRMNVNSRILPPINCNNFHIGQVGISFAVKKLVFDDIVFEPSEYEDFGYLDKCRAKKYRIMISPYLLYFVRNCNPFSNVVSNRVFIQNK</sequence>
<dbReference type="CDD" id="cd00761">
    <property type="entry name" value="Glyco_tranf_GTA_type"/>
    <property type="match status" value="1"/>
</dbReference>
<reference evidence="2" key="1">
    <citation type="journal article" date="2020" name="Nature">
        <title>Giant virus diversity and host interactions through global metagenomics.</title>
        <authorList>
            <person name="Schulz F."/>
            <person name="Roux S."/>
            <person name="Paez-Espino D."/>
            <person name="Jungbluth S."/>
            <person name="Walsh D.A."/>
            <person name="Denef V.J."/>
            <person name="McMahon K.D."/>
            <person name="Konstantinidis K.T."/>
            <person name="Eloe-Fadrosh E.A."/>
            <person name="Kyrpides N.C."/>
            <person name="Woyke T."/>
        </authorList>
    </citation>
    <scope>NUCLEOTIDE SEQUENCE</scope>
    <source>
        <strain evidence="2">GVMAG-M-3300010158-55</strain>
    </source>
</reference>
<dbReference type="InterPro" id="IPR029044">
    <property type="entry name" value="Nucleotide-diphossugar_trans"/>
</dbReference>
<protein>
    <recommendedName>
        <fullName evidence="1">Glycosyltransferase 2-like domain-containing protein</fullName>
    </recommendedName>
</protein>
<proteinExistence type="predicted"/>
<dbReference type="Gene3D" id="3.90.550.10">
    <property type="entry name" value="Spore Coat Polysaccharide Biosynthesis Protein SpsA, Chain A"/>
    <property type="match status" value="1"/>
</dbReference>
<accession>A0A6C0B8M7</accession>
<evidence type="ECO:0000259" key="1">
    <source>
        <dbReference type="Pfam" id="PF00535"/>
    </source>
</evidence>